<dbReference type="InterPro" id="IPR003797">
    <property type="entry name" value="DegV"/>
</dbReference>
<sequence length="291" mass="33120">MANYRLLVDSSCSIPEEIDKNYDYGMTNLIIHLDNKEYIDRKEISVEEVLSIARKTNTIPKTSTQSIGDLMEVMKRELEGHDHLFVLPISSKTSSEFSYMNMAVIQMGLKDKITILDSLSLVTGQGLEAIAIMEDFKKNLSVEEIIANHEDRAKRVVMDFVVDNMTWLYKGGRCSGLAYLFANTFHIHPIIHHKDGKMEVKALTRGKDITKGVKRLLEEFKEDLKNNNIDLNYPVFLAQIESEEQIRKSLKELQPLIGDKIIYSTTASAIIVCHTGCETFGISYILKKPRN</sequence>
<dbReference type="InterPro" id="IPR043168">
    <property type="entry name" value="DegV_C"/>
</dbReference>
<dbReference type="PANTHER" id="PTHR33434:SF2">
    <property type="entry name" value="FATTY ACID-BINDING PROTEIN TM_1468"/>
    <property type="match status" value="1"/>
</dbReference>
<dbReference type="PROSITE" id="PS51482">
    <property type="entry name" value="DEGV"/>
    <property type="match status" value="1"/>
</dbReference>
<proteinExistence type="predicted"/>
<dbReference type="KEGG" id="trc:DYE49_02995"/>
<dbReference type="Proteomes" id="UP000593591">
    <property type="component" value="Chromosome"/>
</dbReference>
<accession>A0A7M1XJ87</accession>
<dbReference type="Gene3D" id="3.40.50.10170">
    <property type="match status" value="1"/>
</dbReference>
<organism evidence="2 3">
    <name type="scientific">Treponema rectale</name>
    <dbReference type="NCBI Taxonomy" id="744512"/>
    <lineage>
        <taxon>Bacteria</taxon>
        <taxon>Pseudomonadati</taxon>
        <taxon>Spirochaetota</taxon>
        <taxon>Spirochaetia</taxon>
        <taxon>Spirochaetales</taxon>
        <taxon>Treponemataceae</taxon>
        <taxon>Treponema</taxon>
    </lineage>
</organism>
<evidence type="ECO:0000313" key="3">
    <source>
        <dbReference type="Proteomes" id="UP000593591"/>
    </source>
</evidence>
<dbReference type="NCBIfam" id="TIGR00762">
    <property type="entry name" value="DegV"/>
    <property type="match status" value="1"/>
</dbReference>
<dbReference type="SUPFAM" id="SSF82549">
    <property type="entry name" value="DAK1/DegV-like"/>
    <property type="match status" value="1"/>
</dbReference>
<dbReference type="AlphaFoldDB" id="A0A7M1XJ87"/>
<dbReference type="InterPro" id="IPR050270">
    <property type="entry name" value="DegV_domain_contain"/>
</dbReference>
<protein>
    <submittedName>
        <fullName evidence="2">DegV family protein</fullName>
    </submittedName>
</protein>
<reference evidence="2 3" key="1">
    <citation type="submission" date="2018-08" db="EMBL/GenBank/DDBJ databases">
        <title>The first complete genome of Treponema rectale (CHPAT), a commensal spirochete of the bovine rectum.</title>
        <authorList>
            <person name="Staton G.J."/>
            <person name="Clegg S.R."/>
            <person name="Carter S.D."/>
            <person name="Radford A.D."/>
            <person name="Darby A."/>
            <person name="Hall N."/>
            <person name="Birtles R.J."/>
            <person name="Evans N.J."/>
        </authorList>
    </citation>
    <scope>NUCLEOTIDE SEQUENCE [LARGE SCALE GENOMIC DNA]</scope>
    <source>
        <strain evidence="2 3">CHPA</strain>
    </source>
</reference>
<gene>
    <name evidence="2" type="ORF">DYE49_02995</name>
</gene>
<name>A0A7M1XJ87_9SPIR</name>
<dbReference type="PANTHER" id="PTHR33434">
    <property type="entry name" value="DEGV DOMAIN-CONTAINING PROTEIN DR_1986-RELATED"/>
    <property type="match status" value="1"/>
</dbReference>
<keyword evidence="1" id="KW-0446">Lipid-binding</keyword>
<dbReference type="Gene3D" id="3.30.1180.10">
    <property type="match status" value="1"/>
</dbReference>
<evidence type="ECO:0000313" key="2">
    <source>
        <dbReference type="EMBL" id="QOS39477.1"/>
    </source>
</evidence>
<dbReference type="GO" id="GO:0008289">
    <property type="term" value="F:lipid binding"/>
    <property type="evidence" value="ECO:0007669"/>
    <property type="project" value="UniProtKB-KW"/>
</dbReference>
<dbReference type="Pfam" id="PF02645">
    <property type="entry name" value="DegV"/>
    <property type="match status" value="1"/>
</dbReference>
<evidence type="ECO:0000256" key="1">
    <source>
        <dbReference type="ARBA" id="ARBA00023121"/>
    </source>
</evidence>
<dbReference type="EMBL" id="CP031517">
    <property type="protein sequence ID" value="QOS39477.1"/>
    <property type="molecule type" value="Genomic_DNA"/>
</dbReference>